<proteinExistence type="predicted"/>
<reference evidence="2" key="1">
    <citation type="journal article" date="2015" name="Genome Announc.">
        <title>Draft Genome Sequence of an Anaerobic Ammonium-Oxidizing Bacterium, "Candidatus Brocadia sinica".</title>
        <authorList>
            <person name="Oshiki M."/>
            <person name="Shinyako-Hata K."/>
            <person name="Satoh H."/>
            <person name="Okabe S."/>
        </authorList>
    </citation>
    <scope>NUCLEOTIDE SEQUENCE [LARGE SCALE GENOMIC DNA]</scope>
    <source>
        <strain evidence="2">JPN1</strain>
    </source>
</reference>
<evidence type="ECO:0000313" key="2">
    <source>
        <dbReference type="Proteomes" id="UP000032309"/>
    </source>
</evidence>
<dbReference type="EMBL" id="BAFN01000001">
    <property type="protein sequence ID" value="GAN31632.1"/>
    <property type="molecule type" value="Genomic_DNA"/>
</dbReference>
<comment type="caution">
    <text evidence="1">The sequence shown here is derived from an EMBL/GenBank/DDBJ whole genome shotgun (WGS) entry which is preliminary data.</text>
</comment>
<sequence>MKQLFFLSALFGFIGWNLISSTGILAENDYTEIEVSDGGTVIGNVKYMGDLATPGLNLHRDWEISEASKTTTEKLVFSKINNGLKNAVVSLKDITHGKKKIIPAIHPIMDQQNNIFIPRVLAILTGTTIDILNGDEVMHNIHTRSMKNQPFNLGTTYKQRISKKFDYSEIIKLTCDLHKNTYAWIVVFDNPYFDMTDRNGYFEICDIPPGTYKFQVWHEELGNLEKEVTVHPKEITTIEFVYSQN</sequence>
<evidence type="ECO:0008006" key="3">
    <source>
        <dbReference type="Google" id="ProtNLM"/>
    </source>
</evidence>
<evidence type="ECO:0000313" key="1">
    <source>
        <dbReference type="EMBL" id="GAN31632.1"/>
    </source>
</evidence>
<gene>
    <name evidence="1" type="ORF">BROSI_A0133</name>
</gene>
<dbReference type="Proteomes" id="UP000032309">
    <property type="component" value="Unassembled WGS sequence"/>
</dbReference>
<organism evidence="1 2">
    <name type="scientific">Candidatus Brocadia sinica JPN1</name>
    <dbReference type="NCBI Taxonomy" id="1197129"/>
    <lineage>
        <taxon>Bacteria</taxon>
        <taxon>Pseudomonadati</taxon>
        <taxon>Planctomycetota</taxon>
        <taxon>Candidatus Brocadiia</taxon>
        <taxon>Candidatus Brocadiales</taxon>
        <taxon>Candidatus Brocadiaceae</taxon>
        <taxon>Candidatus Brocadia</taxon>
    </lineage>
</organism>
<dbReference type="RefSeq" id="WP_052561407.1">
    <property type="nucleotide sequence ID" value="NZ_BAFN01000001.1"/>
</dbReference>
<protein>
    <recommendedName>
        <fullName evidence="3">Rhamnogalacturonan lyase domain-containing protein</fullName>
    </recommendedName>
</protein>
<dbReference type="Gene3D" id="2.60.40.1120">
    <property type="entry name" value="Carboxypeptidase-like, regulatory domain"/>
    <property type="match status" value="1"/>
</dbReference>
<keyword evidence="2" id="KW-1185">Reference proteome</keyword>
<accession>A0ABQ0JSD1</accession>
<dbReference type="InterPro" id="IPR008972">
    <property type="entry name" value="Cupredoxin"/>
</dbReference>
<dbReference type="Gene3D" id="2.60.40.420">
    <property type="entry name" value="Cupredoxins - blue copper proteins"/>
    <property type="match status" value="1"/>
</dbReference>
<dbReference type="SUPFAM" id="SSF117074">
    <property type="entry name" value="Hypothetical protein PA1324"/>
    <property type="match status" value="1"/>
</dbReference>
<name>A0ABQ0JSD1_9BACT</name>